<dbReference type="EMBL" id="AFZZ01000044">
    <property type="protein sequence ID" value="EHJ41847.1"/>
    <property type="molecule type" value="Genomic_DNA"/>
</dbReference>
<evidence type="ECO:0000313" key="2">
    <source>
        <dbReference type="Proteomes" id="UP000004407"/>
    </source>
</evidence>
<organism evidence="1 2">
    <name type="scientific">Leyella stercorea DSM 18206</name>
    <dbReference type="NCBI Taxonomy" id="1002367"/>
    <lineage>
        <taxon>Bacteria</taxon>
        <taxon>Pseudomonadati</taxon>
        <taxon>Bacteroidota</taxon>
        <taxon>Bacteroidia</taxon>
        <taxon>Bacteroidales</taxon>
        <taxon>Prevotellaceae</taxon>
        <taxon>Leyella</taxon>
    </lineage>
</organism>
<dbReference type="Proteomes" id="UP000004407">
    <property type="component" value="Unassembled WGS sequence"/>
</dbReference>
<comment type="caution">
    <text evidence="1">The sequence shown here is derived from an EMBL/GenBank/DDBJ whole genome shotgun (WGS) entry which is preliminary data.</text>
</comment>
<gene>
    <name evidence="1" type="ORF">HMPREF0673_00361</name>
</gene>
<sequence>MSLWKSHLFARVFDVNLHLFARVSVIKILKEVVVPQKNCIFVFRY</sequence>
<name>G6AUS6_9BACT</name>
<reference evidence="1 2" key="1">
    <citation type="submission" date="2011-08" db="EMBL/GenBank/DDBJ databases">
        <authorList>
            <person name="Weinstock G."/>
            <person name="Sodergren E."/>
            <person name="Clifton S."/>
            <person name="Fulton L."/>
            <person name="Fulton B."/>
            <person name="Courtney L."/>
            <person name="Fronick C."/>
            <person name="Harrison M."/>
            <person name="Strong C."/>
            <person name="Farmer C."/>
            <person name="Delahaunty K."/>
            <person name="Markovic C."/>
            <person name="Hall O."/>
            <person name="Minx P."/>
            <person name="Tomlinson C."/>
            <person name="Mitreva M."/>
            <person name="Hou S."/>
            <person name="Chen J."/>
            <person name="Wollam A."/>
            <person name="Pepin K.H."/>
            <person name="Johnson M."/>
            <person name="Bhonagiri V."/>
            <person name="Zhang X."/>
            <person name="Suruliraj S."/>
            <person name="Warren W."/>
            <person name="Chinwalla A."/>
            <person name="Mardis E.R."/>
            <person name="Wilson R.K."/>
        </authorList>
    </citation>
    <scope>NUCLEOTIDE SEQUENCE [LARGE SCALE GENOMIC DNA]</scope>
    <source>
        <strain evidence="1 2">DSM 18206</strain>
    </source>
</reference>
<protein>
    <submittedName>
        <fullName evidence="1">Uncharacterized protein</fullName>
    </submittedName>
</protein>
<evidence type="ECO:0000313" key="1">
    <source>
        <dbReference type="EMBL" id="EHJ41847.1"/>
    </source>
</evidence>
<dbReference type="AlphaFoldDB" id="G6AUS6"/>
<accession>G6AUS6</accession>
<proteinExistence type="predicted"/>
<dbReference type="HOGENOM" id="CLU_3203672_0_0_10"/>